<feature type="region of interest" description="Disordered" evidence="5">
    <location>
        <begin position="641"/>
        <end position="672"/>
    </location>
</feature>
<feature type="region of interest" description="Disordered" evidence="5">
    <location>
        <begin position="48"/>
        <end position="89"/>
    </location>
</feature>
<dbReference type="Gene3D" id="1.10.287.2720">
    <property type="match status" value="1"/>
</dbReference>
<dbReference type="SUPFAM" id="SSF50729">
    <property type="entry name" value="PH domain-like"/>
    <property type="match status" value="1"/>
</dbReference>
<name>A0ABD0KHI2_9CAEN</name>
<dbReference type="Gene3D" id="2.40.160.120">
    <property type="match status" value="1"/>
</dbReference>
<evidence type="ECO:0000256" key="5">
    <source>
        <dbReference type="SAM" id="MobiDB-lite"/>
    </source>
</evidence>
<dbReference type="PANTHER" id="PTHR10972">
    <property type="entry name" value="OXYSTEROL-BINDING PROTEIN-RELATED"/>
    <property type="match status" value="1"/>
</dbReference>
<dbReference type="AlphaFoldDB" id="A0ABD0KHI2"/>
<evidence type="ECO:0000313" key="8">
    <source>
        <dbReference type="Proteomes" id="UP001519460"/>
    </source>
</evidence>
<dbReference type="PANTHER" id="PTHR10972:SF102">
    <property type="entry name" value="OXYSTEROL-BINDING PROTEIN"/>
    <property type="match status" value="1"/>
</dbReference>
<dbReference type="Pfam" id="PF00169">
    <property type="entry name" value="PH"/>
    <property type="match status" value="1"/>
</dbReference>
<gene>
    <name evidence="7" type="ORF">BaRGS_00022429</name>
</gene>
<dbReference type="Gene3D" id="2.30.29.30">
    <property type="entry name" value="Pleckstrin-homology domain (PH domain)/Phosphotyrosine-binding domain (PTB)"/>
    <property type="match status" value="1"/>
</dbReference>
<feature type="compositionally biased region" description="Low complexity" evidence="5">
    <location>
        <begin position="545"/>
        <end position="554"/>
    </location>
</feature>
<keyword evidence="2" id="KW-0813">Transport</keyword>
<sequence>MRARVLRKVGGVTIFRMRDCPFQELSPLRKLVSPFDCPVSVSYASAPKLDTNSPDKNKNMSQSTPDYLQTKSKPRDRESLKAQKKSYRSRKKEAAKELMSSITDPSVVLLGDWLKVRGTLKSWTKLWCVLKPGILILYKSDKHKGSQWVGTILLNTCQLLERPSKKDGFCFKLFHPLDQSIWATRGPKGETIGAFVQPLPYSYCIFRAPSESAGKCWMDALELALKCTNLLKRSMTRLDTAASDNTHPQESRMNESDLEQHFANQGKRPSTSREKSPQNTKSESTLQRASLAIERSSDDLVARSRPKSRRKSSLVDKGVGSDPALARVKQARAAIQEAGYRFALEVPDYQAVEERVGLVAHHVAVLVEVVECMEHVEARAAADLPIASDNIVSGGFGVVPAAGGVCGVCRAGSISPPPGGCRVCGQRPSSPGAQGYQPPASPLYKSGSILVPEWGDTRPGTRGYSADATPPRYISDYGRVTGSEDLTGYRVPRDTPTMYKNEHMTSYRMEEGPVLRHEGGILQDRFIEPSASSARKRTSLETEESSGTTSTSHEVASGARGSAEVRASTEAWMQGRRSTLWRAINEALHNADSSNASMNSWRKPTVDELYYALLALKIKNVRTETSKFELEIQKLRAETGLDDDKTDREDSDLTSQSEFEEESLTSQQAVIAPPEETHYIENATEELGQTGDNSQTEEVTDENKGLIWTLVKQVRPGMDLSKVVLPTFILEPRSFLDKLSDYYYHADILSEAVQQESPYNRMKYVVRWYLSGFYKKPRGLKKPYNPVIGESFRCYWYHPRTGSRTFYIAEQVSHHPPISVFHVTNRKDGFNISGSILARSKFYGNSLSAILDGVATLSFLERGEDYFITMPYAHCKGILIGTLTMELGGKVTIECPKTGYKCELEFKLKPFLGSGQASNKLHGKITMGADTLRRDVFWNPTPEVRGMRLKRYTVPVEEQHEFESERLWQRVSAAIKSADMHAATKEKYNVEEKQRLQAKERKLTGAEWVPRFFEKDFLSGSEWIYKHADDRPWDVVNDVYQYEKDYVIQTQTRHKTPHLRATSLSSLNKSVEKKKLRIPRTVEESDSSGHGGPRRGSDSSDYVGKSAVDHDHCDCCPLHENNVHSRLFDDYLYLLRKHNFYVGRFDPNPLNIKSCTSHVKSSASFFPDQRASSPGGDSY</sequence>
<keyword evidence="8" id="KW-1185">Reference proteome</keyword>
<evidence type="ECO:0000256" key="1">
    <source>
        <dbReference type="ARBA" id="ARBA00008842"/>
    </source>
</evidence>
<dbReference type="SUPFAM" id="SSF144000">
    <property type="entry name" value="Oxysterol-binding protein-like"/>
    <property type="match status" value="1"/>
</dbReference>
<accession>A0ABD0KHI2</accession>
<dbReference type="InterPro" id="IPR037239">
    <property type="entry name" value="OSBP_sf"/>
</dbReference>
<feature type="region of interest" description="Disordered" evidence="5">
    <location>
        <begin position="1071"/>
        <end position="1103"/>
    </location>
</feature>
<keyword evidence="4" id="KW-0446">Lipid-binding</keyword>
<dbReference type="InterPro" id="IPR000648">
    <property type="entry name" value="Oxysterol-bd"/>
</dbReference>
<feature type="compositionally biased region" description="Basic and acidic residues" evidence="5">
    <location>
        <begin position="247"/>
        <end position="260"/>
    </location>
</feature>
<proteinExistence type="inferred from homology"/>
<comment type="similarity">
    <text evidence="1">Belongs to the OSBP family.</text>
</comment>
<dbReference type="PROSITE" id="PS50003">
    <property type="entry name" value="PH_DOMAIN"/>
    <property type="match status" value="1"/>
</dbReference>
<comment type="caution">
    <text evidence="7">The sequence shown here is derived from an EMBL/GenBank/DDBJ whole genome shotgun (WGS) entry which is preliminary data.</text>
</comment>
<evidence type="ECO:0000256" key="4">
    <source>
        <dbReference type="ARBA" id="ARBA00023121"/>
    </source>
</evidence>
<dbReference type="Pfam" id="PF01237">
    <property type="entry name" value="Oxysterol_BP"/>
    <property type="match status" value="2"/>
</dbReference>
<dbReference type="Proteomes" id="UP001519460">
    <property type="component" value="Unassembled WGS sequence"/>
</dbReference>
<dbReference type="CDD" id="cd13286">
    <property type="entry name" value="PH_OPR5_ORP8"/>
    <property type="match status" value="1"/>
</dbReference>
<reference evidence="7 8" key="1">
    <citation type="journal article" date="2023" name="Sci. Data">
        <title>Genome assembly of the Korean intertidal mud-creeper Batillaria attramentaria.</title>
        <authorList>
            <person name="Patra A.K."/>
            <person name="Ho P.T."/>
            <person name="Jun S."/>
            <person name="Lee S.J."/>
            <person name="Kim Y."/>
            <person name="Won Y.J."/>
        </authorList>
    </citation>
    <scope>NUCLEOTIDE SEQUENCE [LARGE SCALE GENOMIC DNA]</scope>
    <source>
        <strain evidence="7">Wonlab-2016</strain>
    </source>
</reference>
<dbReference type="GO" id="GO:0006869">
    <property type="term" value="P:lipid transport"/>
    <property type="evidence" value="ECO:0007669"/>
    <property type="project" value="UniProtKB-KW"/>
</dbReference>
<feature type="compositionally biased region" description="Polar residues" evidence="5">
    <location>
        <begin position="59"/>
        <end position="71"/>
    </location>
</feature>
<feature type="compositionally biased region" description="Polar residues" evidence="5">
    <location>
        <begin position="277"/>
        <end position="288"/>
    </location>
</feature>
<dbReference type="EMBL" id="JACVVK020000180">
    <property type="protein sequence ID" value="KAK7486381.1"/>
    <property type="molecule type" value="Genomic_DNA"/>
</dbReference>
<evidence type="ECO:0000313" key="7">
    <source>
        <dbReference type="EMBL" id="KAK7486381.1"/>
    </source>
</evidence>
<feature type="domain" description="PH" evidence="6">
    <location>
        <begin position="107"/>
        <end position="226"/>
    </location>
</feature>
<dbReference type="FunFam" id="2.30.29.30:FF:000030">
    <property type="entry name" value="Oxysterol-binding protein"/>
    <property type="match status" value="1"/>
</dbReference>
<dbReference type="SMART" id="SM00233">
    <property type="entry name" value="PH"/>
    <property type="match status" value="1"/>
</dbReference>
<dbReference type="FunFam" id="1.10.287.2720:FF:000002">
    <property type="entry name" value="Oxysterol-binding protein"/>
    <property type="match status" value="1"/>
</dbReference>
<evidence type="ECO:0000256" key="2">
    <source>
        <dbReference type="ARBA" id="ARBA00022448"/>
    </source>
</evidence>
<organism evidence="7 8">
    <name type="scientific">Batillaria attramentaria</name>
    <dbReference type="NCBI Taxonomy" id="370345"/>
    <lineage>
        <taxon>Eukaryota</taxon>
        <taxon>Metazoa</taxon>
        <taxon>Spiralia</taxon>
        <taxon>Lophotrochozoa</taxon>
        <taxon>Mollusca</taxon>
        <taxon>Gastropoda</taxon>
        <taxon>Caenogastropoda</taxon>
        <taxon>Sorbeoconcha</taxon>
        <taxon>Cerithioidea</taxon>
        <taxon>Batillariidae</taxon>
        <taxon>Batillaria</taxon>
    </lineage>
</organism>
<dbReference type="InterPro" id="IPR011993">
    <property type="entry name" value="PH-like_dom_sf"/>
</dbReference>
<evidence type="ECO:0000259" key="6">
    <source>
        <dbReference type="PROSITE" id="PS50003"/>
    </source>
</evidence>
<protein>
    <recommendedName>
        <fullName evidence="6">PH domain-containing protein</fullName>
    </recommendedName>
</protein>
<dbReference type="GO" id="GO:0008289">
    <property type="term" value="F:lipid binding"/>
    <property type="evidence" value="ECO:0007669"/>
    <property type="project" value="UniProtKB-KW"/>
</dbReference>
<feature type="region of interest" description="Disordered" evidence="5">
    <location>
        <begin position="239"/>
        <end position="320"/>
    </location>
</feature>
<feature type="region of interest" description="Disordered" evidence="5">
    <location>
        <begin position="526"/>
        <end position="567"/>
    </location>
</feature>
<dbReference type="InterPro" id="IPR001849">
    <property type="entry name" value="PH_domain"/>
</dbReference>
<evidence type="ECO:0000256" key="3">
    <source>
        <dbReference type="ARBA" id="ARBA00023055"/>
    </source>
</evidence>
<keyword evidence="3" id="KW-0445">Lipid transport</keyword>